<evidence type="ECO:0000313" key="3">
    <source>
        <dbReference type="Proteomes" id="UP000248889"/>
    </source>
</evidence>
<sequence>MPSGSARTAQPVPSGLRRSETRVAPRARRRVTSSSRRRSWGWRSKWSRFLPDFTSGTVTKSSPAPSMRAIGSPG</sequence>
<protein>
    <submittedName>
        <fullName evidence="2">Uncharacterized protein</fullName>
    </submittedName>
</protein>
<dbReference type="AlphaFoldDB" id="A0A2X0IFR8"/>
<dbReference type="Proteomes" id="UP000248889">
    <property type="component" value="Unassembled WGS sequence"/>
</dbReference>
<comment type="caution">
    <text evidence="2">The sequence shown here is derived from an EMBL/GenBank/DDBJ whole genome shotgun (WGS) entry which is preliminary data.</text>
</comment>
<keyword evidence="3" id="KW-1185">Reference proteome</keyword>
<feature type="compositionally biased region" description="Polar residues" evidence="1">
    <location>
        <begin position="54"/>
        <end position="64"/>
    </location>
</feature>
<proteinExistence type="predicted"/>
<name>A0A2X0IFR8_9ACTN</name>
<accession>A0A2X0IFR8</accession>
<feature type="region of interest" description="Disordered" evidence="1">
    <location>
        <begin position="53"/>
        <end position="74"/>
    </location>
</feature>
<evidence type="ECO:0000313" key="2">
    <source>
        <dbReference type="EMBL" id="RAG83884.1"/>
    </source>
</evidence>
<reference evidence="2 3" key="1">
    <citation type="submission" date="2018-06" db="EMBL/GenBank/DDBJ databases">
        <title>Streptacidiphilus pinicola sp. nov., isolated from pine grove soil.</title>
        <authorList>
            <person name="Roh S.G."/>
            <person name="Park S."/>
            <person name="Kim M.-K."/>
            <person name="Yun B.-R."/>
            <person name="Park J."/>
            <person name="Kim M.J."/>
            <person name="Kim Y.S."/>
            <person name="Kim S.B."/>
        </authorList>
    </citation>
    <scope>NUCLEOTIDE SEQUENCE [LARGE SCALE GENOMIC DNA]</scope>
    <source>
        <strain evidence="2 3">MMS16-CNU450</strain>
    </source>
</reference>
<gene>
    <name evidence="2" type="ORF">DN069_19975</name>
</gene>
<feature type="region of interest" description="Disordered" evidence="1">
    <location>
        <begin position="1"/>
        <end position="41"/>
    </location>
</feature>
<evidence type="ECO:0000256" key="1">
    <source>
        <dbReference type="SAM" id="MobiDB-lite"/>
    </source>
</evidence>
<dbReference type="EMBL" id="QKYN01000075">
    <property type="protein sequence ID" value="RAG83884.1"/>
    <property type="molecule type" value="Genomic_DNA"/>
</dbReference>
<organism evidence="2 3">
    <name type="scientific">Streptacidiphilus pinicola</name>
    <dbReference type="NCBI Taxonomy" id="2219663"/>
    <lineage>
        <taxon>Bacteria</taxon>
        <taxon>Bacillati</taxon>
        <taxon>Actinomycetota</taxon>
        <taxon>Actinomycetes</taxon>
        <taxon>Kitasatosporales</taxon>
        <taxon>Streptomycetaceae</taxon>
        <taxon>Streptacidiphilus</taxon>
    </lineage>
</organism>
<feature type="compositionally biased region" description="Basic residues" evidence="1">
    <location>
        <begin position="25"/>
        <end position="40"/>
    </location>
</feature>